<evidence type="ECO:0000313" key="2">
    <source>
        <dbReference type="Proteomes" id="UP000054359"/>
    </source>
</evidence>
<reference evidence="1 2" key="1">
    <citation type="submission" date="2013-11" db="EMBL/GenBank/DDBJ databases">
        <title>Genome sequencing of Stegodyphus mimosarum.</title>
        <authorList>
            <person name="Bechsgaard J."/>
        </authorList>
    </citation>
    <scope>NUCLEOTIDE SEQUENCE [LARGE SCALE GENOMIC DNA]</scope>
</reference>
<sequence length="45" mass="5006">MYKLSNLFKLPSASCRFNNLADPPMGSLKSPVYNILPLLPSIKIL</sequence>
<name>A0A087TJK0_STEMI</name>
<protein>
    <submittedName>
        <fullName evidence="1">Uncharacterized protein</fullName>
    </submittedName>
</protein>
<feature type="non-terminal residue" evidence="1">
    <location>
        <position position="45"/>
    </location>
</feature>
<dbReference type="EMBL" id="KK115505">
    <property type="protein sequence ID" value="KFM65289.1"/>
    <property type="molecule type" value="Genomic_DNA"/>
</dbReference>
<gene>
    <name evidence="1" type="ORF">X975_02815</name>
</gene>
<evidence type="ECO:0000313" key="1">
    <source>
        <dbReference type="EMBL" id="KFM65289.1"/>
    </source>
</evidence>
<dbReference type="AlphaFoldDB" id="A0A087TJK0"/>
<organism evidence="1 2">
    <name type="scientific">Stegodyphus mimosarum</name>
    <name type="common">African social velvet spider</name>
    <dbReference type="NCBI Taxonomy" id="407821"/>
    <lineage>
        <taxon>Eukaryota</taxon>
        <taxon>Metazoa</taxon>
        <taxon>Ecdysozoa</taxon>
        <taxon>Arthropoda</taxon>
        <taxon>Chelicerata</taxon>
        <taxon>Arachnida</taxon>
        <taxon>Araneae</taxon>
        <taxon>Araneomorphae</taxon>
        <taxon>Entelegynae</taxon>
        <taxon>Eresoidea</taxon>
        <taxon>Eresidae</taxon>
        <taxon>Stegodyphus</taxon>
    </lineage>
</organism>
<keyword evidence="2" id="KW-1185">Reference proteome</keyword>
<proteinExistence type="predicted"/>
<accession>A0A087TJK0</accession>
<dbReference type="Proteomes" id="UP000054359">
    <property type="component" value="Unassembled WGS sequence"/>
</dbReference>